<dbReference type="RefSeq" id="WP_021235200.1">
    <property type="nucleotide sequence ID" value="NZ_ATHL01000110.1"/>
</dbReference>
<organism evidence="1 2">
    <name type="scientific">Novosphingobium lindaniclasticum LE124</name>
    <dbReference type="NCBI Taxonomy" id="1096930"/>
    <lineage>
        <taxon>Bacteria</taxon>
        <taxon>Pseudomonadati</taxon>
        <taxon>Pseudomonadota</taxon>
        <taxon>Alphaproteobacteria</taxon>
        <taxon>Sphingomonadales</taxon>
        <taxon>Sphingomonadaceae</taxon>
        <taxon>Novosphingobium</taxon>
    </lineage>
</organism>
<comment type="caution">
    <text evidence="1">The sequence shown here is derived from an EMBL/GenBank/DDBJ whole genome shotgun (WGS) entry which is preliminary data.</text>
</comment>
<evidence type="ECO:0000313" key="2">
    <source>
        <dbReference type="Proteomes" id="UP000015527"/>
    </source>
</evidence>
<dbReference type="EMBL" id="ATHL01000110">
    <property type="protein sequence ID" value="EQB10400.1"/>
    <property type="molecule type" value="Genomic_DNA"/>
</dbReference>
<reference evidence="1 2" key="1">
    <citation type="journal article" date="2013" name="Genome Announc.">
        <title>Genome Sequence of Novosphingobium lindaniclasticum LE124T, Isolated from a Hexachlorocyclohexane Dumpsite.</title>
        <authorList>
            <person name="Saxena A."/>
            <person name="Nayyar N."/>
            <person name="Sangwan N."/>
            <person name="Kumari R."/>
            <person name="Khurana J.P."/>
            <person name="Lal R."/>
        </authorList>
    </citation>
    <scope>NUCLEOTIDE SEQUENCE [LARGE SCALE GENOMIC DNA]</scope>
    <source>
        <strain evidence="1 2">LE124</strain>
    </source>
</reference>
<accession>T0IFE4</accession>
<dbReference type="AlphaFoldDB" id="T0IFE4"/>
<keyword evidence="2" id="KW-1185">Reference proteome</keyword>
<proteinExistence type="predicted"/>
<dbReference type="Proteomes" id="UP000015527">
    <property type="component" value="Unassembled WGS sequence"/>
</dbReference>
<sequence>MPKAQRKPTAPSQPRELIRRTTAMTDAMFKAFADAGFDVSRAKVPLKREPTWRVSRRG</sequence>
<dbReference type="PATRIC" id="fig|1096930.3.peg.3382"/>
<evidence type="ECO:0000313" key="1">
    <source>
        <dbReference type="EMBL" id="EQB10400.1"/>
    </source>
</evidence>
<gene>
    <name evidence="1" type="ORF">L284_17045</name>
</gene>
<name>T0IFE4_9SPHN</name>
<protein>
    <submittedName>
        <fullName evidence="1">Uncharacterized protein</fullName>
    </submittedName>
</protein>